<keyword evidence="6" id="KW-0966">Cell projection</keyword>
<evidence type="ECO:0000256" key="2">
    <source>
        <dbReference type="ARBA" id="ARBA00022490"/>
    </source>
</evidence>
<keyword evidence="6" id="KW-0969">Cilium</keyword>
<evidence type="ECO:0000256" key="3">
    <source>
        <dbReference type="ARBA" id="ARBA00022795"/>
    </source>
</evidence>
<comment type="subcellular location">
    <subcellularLocation>
        <location evidence="1">Cytoplasm</location>
        <location evidence="1">Cytosol</location>
    </subcellularLocation>
</comment>
<evidence type="ECO:0000313" key="7">
    <source>
        <dbReference type="Proteomes" id="UP001432180"/>
    </source>
</evidence>
<keyword evidence="4" id="KW-0143">Chaperone</keyword>
<evidence type="ECO:0000313" key="6">
    <source>
        <dbReference type="EMBL" id="WPL18572.1"/>
    </source>
</evidence>
<accession>A0ABZ0SCF9</accession>
<dbReference type="InterPro" id="IPR008622">
    <property type="entry name" value="FliT"/>
</dbReference>
<gene>
    <name evidence="6" type="ORF">Thiowin_03646</name>
</gene>
<dbReference type="Pfam" id="PF05400">
    <property type="entry name" value="FliT"/>
    <property type="match status" value="1"/>
</dbReference>
<keyword evidence="2" id="KW-0963">Cytoplasm</keyword>
<evidence type="ECO:0000256" key="4">
    <source>
        <dbReference type="ARBA" id="ARBA00023186"/>
    </source>
</evidence>
<keyword evidence="3" id="KW-1005">Bacterial flagellum biogenesis</keyword>
<evidence type="ECO:0000256" key="1">
    <source>
        <dbReference type="ARBA" id="ARBA00004514"/>
    </source>
</evidence>
<name>A0ABZ0SCF9_9GAMM</name>
<protein>
    <recommendedName>
        <fullName evidence="5">Flagellar protein FliT</fullName>
    </recommendedName>
</protein>
<keyword evidence="7" id="KW-1185">Reference proteome</keyword>
<evidence type="ECO:0000256" key="5">
    <source>
        <dbReference type="ARBA" id="ARBA00093797"/>
    </source>
</evidence>
<organism evidence="6 7">
    <name type="scientific">Thiorhodovibrio winogradskyi</name>
    <dbReference type="NCBI Taxonomy" id="77007"/>
    <lineage>
        <taxon>Bacteria</taxon>
        <taxon>Pseudomonadati</taxon>
        <taxon>Pseudomonadota</taxon>
        <taxon>Gammaproteobacteria</taxon>
        <taxon>Chromatiales</taxon>
        <taxon>Chromatiaceae</taxon>
        <taxon>Thiorhodovibrio</taxon>
    </lineage>
</organism>
<sequence length="108" mass="12429">MGTAGTHSEPAERTLERVMTLTRDLLERAQAGDWEDFPERQARRDAALHALLDPEPRLPAERLREPLAELQAMDRQLIALTESQRDRLQQELLQLMRGRKSARAYLGQ</sequence>
<proteinExistence type="predicted"/>
<dbReference type="Proteomes" id="UP001432180">
    <property type="component" value="Chromosome"/>
</dbReference>
<dbReference type="Gene3D" id="1.20.58.380">
    <property type="entry name" value="Flagellar protein flit"/>
    <property type="match status" value="1"/>
</dbReference>
<reference evidence="6 7" key="1">
    <citation type="journal article" date="2023" name="Microorganisms">
        <title>Thiorhodovibrio frisius and Trv. litoralis spp. nov., Two Novel Members from a Clade of Fastidious Purple Sulfur Bacteria That Exhibit Unique Red-Shifted Light-Harvesting Capabilities.</title>
        <authorList>
            <person name="Methner A."/>
            <person name="Kuzyk S.B."/>
            <person name="Petersen J."/>
            <person name="Bauer S."/>
            <person name="Brinkmann H."/>
            <person name="Sichau K."/>
            <person name="Wanner G."/>
            <person name="Wolf J."/>
            <person name="Neumann-Schaal M."/>
            <person name="Henke P."/>
            <person name="Tank M."/>
            <person name="Sproer C."/>
            <person name="Bunk B."/>
            <person name="Overmann J."/>
        </authorList>
    </citation>
    <scope>NUCLEOTIDE SEQUENCE [LARGE SCALE GENOMIC DNA]</scope>
    <source>
        <strain evidence="6 7">DSM 6702</strain>
    </source>
</reference>
<dbReference type="RefSeq" id="WP_328984326.1">
    <property type="nucleotide sequence ID" value="NZ_CP121472.1"/>
</dbReference>
<dbReference type="EMBL" id="CP121472">
    <property type="protein sequence ID" value="WPL18572.1"/>
    <property type="molecule type" value="Genomic_DNA"/>
</dbReference>
<keyword evidence="6" id="KW-0282">Flagellum</keyword>